<name>A0A921U0X2_SORBI</name>
<reference evidence="2" key="2">
    <citation type="submission" date="2020-10" db="EMBL/GenBank/DDBJ databases">
        <authorList>
            <person name="Cooper E.A."/>
            <person name="Brenton Z.W."/>
            <person name="Flinn B.S."/>
            <person name="Jenkins J."/>
            <person name="Shu S."/>
            <person name="Flowers D."/>
            <person name="Luo F."/>
            <person name="Wang Y."/>
            <person name="Xia P."/>
            <person name="Barry K."/>
            <person name="Daum C."/>
            <person name="Lipzen A."/>
            <person name="Yoshinaga Y."/>
            <person name="Schmutz J."/>
            <person name="Saski C."/>
            <person name="Vermerris W."/>
            <person name="Kresovich S."/>
        </authorList>
    </citation>
    <scope>NUCLEOTIDE SEQUENCE</scope>
</reference>
<accession>A0A921U0X2</accession>
<evidence type="ECO:0000256" key="1">
    <source>
        <dbReference type="SAM" id="Phobius"/>
    </source>
</evidence>
<reference evidence="2" key="1">
    <citation type="journal article" date="2019" name="BMC Genomics">
        <title>A new reference genome for Sorghum bicolor reveals high levels of sequence similarity between sweet and grain genotypes: implications for the genetics of sugar metabolism.</title>
        <authorList>
            <person name="Cooper E.A."/>
            <person name="Brenton Z.W."/>
            <person name="Flinn B.S."/>
            <person name="Jenkins J."/>
            <person name="Shu S."/>
            <person name="Flowers D."/>
            <person name="Luo F."/>
            <person name="Wang Y."/>
            <person name="Xia P."/>
            <person name="Barry K."/>
            <person name="Daum C."/>
            <person name="Lipzen A."/>
            <person name="Yoshinaga Y."/>
            <person name="Schmutz J."/>
            <person name="Saski C."/>
            <person name="Vermerris W."/>
            <person name="Kresovich S."/>
        </authorList>
    </citation>
    <scope>NUCLEOTIDE SEQUENCE</scope>
</reference>
<gene>
    <name evidence="2" type="ORF">BDA96_10G164200</name>
</gene>
<evidence type="ECO:0000313" key="2">
    <source>
        <dbReference type="EMBL" id="KAG0514134.1"/>
    </source>
</evidence>
<keyword evidence="1" id="KW-0472">Membrane</keyword>
<evidence type="ECO:0000313" key="3">
    <source>
        <dbReference type="Proteomes" id="UP000807115"/>
    </source>
</evidence>
<keyword evidence="1" id="KW-1133">Transmembrane helix</keyword>
<dbReference type="AlphaFoldDB" id="A0A921U0X2"/>
<protein>
    <submittedName>
        <fullName evidence="2">Uncharacterized protein</fullName>
    </submittedName>
</protein>
<dbReference type="Proteomes" id="UP000807115">
    <property type="component" value="Chromosome 10"/>
</dbReference>
<keyword evidence="1" id="KW-0812">Transmembrane</keyword>
<proteinExistence type="predicted"/>
<comment type="caution">
    <text evidence="2">The sequence shown here is derived from an EMBL/GenBank/DDBJ whole genome shotgun (WGS) entry which is preliminary data.</text>
</comment>
<organism evidence="2 3">
    <name type="scientific">Sorghum bicolor</name>
    <name type="common">Sorghum</name>
    <name type="synonym">Sorghum vulgare</name>
    <dbReference type="NCBI Taxonomy" id="4558"/>
    <lineage>
        <taxon>Eukaryota</taxon>
        <taxon>Viridiplantae</taxon>
        <taxon>Streptophyta</taxon>
        <taxon>Embryophyta</taxon>
        <taxon>Tracheophyta</taxon>
        <taxon>Spermatophyta</taxon>
        <taxon>Magnoliopsida</taxon>
        <taxon>Liliopsida</taxon>
        <taxon>Poales</taxon>
        <taxon>Poaceae</taxon>
        <taxon>PACMAD clade</taxon>
        <taxon>Panicoideae</taxon>
        <taxon>Andropogonodae</taxon>
        <taxon>Andropogoneae</taxon>
        <taxon>Sorghinae</taxon>
        <taxon>Sorghum</taxon>
    </lineage>
</organism>
<feature type="transmembrane region" description="Helical" evidence="1">
    <location>
        <begin position="27"/>
        <end position="48"/>
    </location>
</feature>
<dbReference type="EMBL" id="CM027689">
    <property type="protein sequence ID" value="KAG0514134.1"/>
    <property type="molecule type" value="Genomic_DNA"/>
</dbReference>
<sequence>MSKESVEYFSCSDITRSMTRQRERPEVAARIYILYVHVYVCCRGMTIYKKVL</sequence>